<dbReference type="AlphaFoldDB" id="A0A0M0JTY6"/>
<dbReference type="OrthoDB" id="1719542at2759"/>
<feature type="domain" description="DCD" evidence="1">
    <location>
        <begin position="1"/>
        <end position="59"/>
    </location>
</feature>
<dbReference type="Pfam" id="PF10539">
    <property type="entry name" value="Dev_Cell_Death"/>
    <property type="match status" value="1"/>
</dbReference>
<comment type="caution">
    <text evidence="2">The sequence shown here is derived from an EMBL/GenBank/DDBJ whole genome shotgun (WGS) entry which is preliminary data.</text>
</comment>
<dbReference type="EMBL" id="JWZX01002394">
    <property type="protein sequence ID" value="KOO29583.1"/>
    <property type="molecule type" value="Genomic_DNA"/>
</dbReference>
<keyword evidence="3" id="KW-1185">Reference proteome</keyword>
<name>A0A0M0JTY6_9EUKA</name>
<reference evidence="3" key="1">
    <citation type="journal article" date="2015" name="PLoS Genet.">
        <title>Genome Sequence and Transcriptome Analyses of Chrysochromulina tobin: Metabolic Tools for Enhanced Algal Fitness in the Prominent Order Prymnesiales (Haptophyceae).</title>
        <authorList>
            <person name="Hovde B.T."/>
            <person name="Deodato C.R."/>
            <person name="Hunsperger H.M."/>
            <person name="Ryken S.A."/>
            <person name="Yost W."/>
            <person name="Jha R.K."/>
            <person name="Patterson J."/>
            <person name="Monnat R.J. Jr."/>
            <person name="Barlow S.B."/>
            <person name="Starkenburg S.R."/>
            <person name="Cattolico R.A."/>
        </authorList>
    </citation>
    <scope>NUCLEOTIDE SEQUENCE</scope>
    <source>
        <strain evidence="3">CCMP291</strain>
    </source>
</reference>
<dbReference type="Proteomes" id="UP000037460">
    <property type="component" value="Unassembled WGS sequence"/>
</dbReference>
<dbReference type="PANTHER" id="PTHR46034:SF7">
    <property type="entry name" value="INFLUENZA VIRUS NS1A-BINDING PROTEIN"/>
    <property type="match status" value="1"/>
</dbReference>
<dbReference type="PROSITE" id="PS51222">
    <property type="entry name" value="DCD"/>
    <property type="match status" value="1"/>
</dbReference>
<dbReference type="InterPro" id="IPR013989">
    <property type="entry name" value="Dev_and_cell_death_domain"/>
</dbReference>
<sequence>MFGCKNDTYDENMERQIFGLPQQHFATAQKVKDTSALFLFNYNTRQLHGVFVRNGPAGA</sequence>
<evidence type="ECO:0000259" key="1">
    <source>
        <dbReference type="PROSITE" id="PS51222"/>
    </source>
</evidence>
<dbReference type="PANTHER" id="PTHR46034">
    <property type="match status" value="1"/>
</dbReference>
<organism evidence="2 3">
    <name type="scientific">Chrysochromulina tobinii</name>
    <dbReference type="NCBI Taxonomy" id="1460289"/>
    <lineage>
        <taxon>Eukaryota</taxon>
        <taxon>Haptista</taxon>
        <taxon>Haptophyta</taxon>
        <taxon>Prymnesiophyceae</taxon>
        <taxon>Prymnesiales</taxon>
        <taxon>Chrysochromulinaceae</taxon>
        <taxon>Chrysochromulina</taxon>
    </lineage>
</organism>
<dbReference type="InterPro" id="IPR044832">
    <property type="entry name" value="NRP-like"/>
</dbReference>
<dbReference type="SMART" id="SM00767">
    <property type="entry name" value="DCD"/>
    <property type="match status" value="1"/>
</dbReference>
<protein>
    <submittedName>
        <fullName evidence="2">Gda2</fullName>
    </submittedName>
</protein>
<dbReference type="GO" id="GO:0034976">
    <property type="term" value="P:response to endoplasmic reticulum stress"/>
    <property type="evidence" value="ECO:0007669"/>
    <property type="project" value="InterPro"/>
</dbReference>
<gene>
    <name evidence="2" type="ORF">Ctob_008135</name>
</gene>
<proteinExistence type="predicted"/>
<evidence type="ECO:0000313" key="3">
    <source>
        <dbReference type="Proteomes" id="UP000037460"/>
    </source>
</evidence>
<accession>A0A0M0JTY6</accession>
<evidence type="ECO:0000313" key="2">
    <source>
        <dbReference type="EMBL" id="KOO29583.1"/>
    </source>
</evidence>